<dbReference type="Proteomes" id="UP001152172">
    <property type="component" value="Unassembled WGS sequence"/>
</dbReference>
<accession>A0A9X3RB75</accession>
<dbReference type="EMBL" id="JAMKBI010000007">
    <property type="protein sequence ID" value="MCZ8533898.1"/>
    <property type="molecule type" value="Genomic_DNA"/>
</dbReference>
<reference evidence="1" key="1">
    <citation type="submission" date="2022-05" db="EMBL/GenBank/DDBJ databases">
        <authorList>
            <person name="Colautti A."/>
            <person name="Iacumin L."/>
        </authorList>
    </citation>
    <scope>NUCLEOTIDE SEQUENCE</scope>
    <source>
        <strain evidence="1">DSM 30747</strain>
    </source>
</reference>
<keyword evidence="2" id="KW-1185">Reference proteome</keyword>
<proteinExistence type="predicted"/>
<protein>
    <submittedName>
        <fullName evidence="1">EcsC family protein</fullName>
    </submittedName>
</protein>
<name>A0A9X3RB75_9BACI</name>
<sequence length="281" mass="32206">MLDSQEWLQTELIKVEAWEKDQGDLWFWEKIGRLPFKIMDKWTPKFIQSKMGSLIDELGQYVQTGGSYLSSTSKIKSYYPTMGIENIEDVNRLPIATMDNAVTGIAKNRKNLATVQGAGTGIGGIFTLSIDIPFLLGLQLKTLQDIAICYGYDPNDKKERLFIIKSLQFISSDIVGKQAILSQLSKFDKQDEETKREVLSEIQGWREVVLSYRDQFGWKKLFQMIPIAGLVFGAFINRSAIHDIAEAGMMLYRKRRIIERLNEESNLRLDTFKTISKRDLT</sequence>
<evidence type="ECO:0000313" key="2">
    <source>
        <dbReference type="Proteomes" id="UP001152172"/>
    </source>
</evidence>
<comment type="caution">
    <text evidence="1">The sequence shown here is derived from an EMBL/GenBank/DDBJ whole genome shotgun (WGS) entry which is preliminary data.</text>
</comment>
<organism evidence="1 2">
    <name type="scientific">Psychrobacillus psychrodurans</name>
    <dbReference type="NCBI Taxonomy" id="126157"/>
    <lineage>
        <taxon>Bacteria</taxon>
        <taxon>Bacillati</taxon>
        <taxon>Bacillota</taxon>
        <taxon>Bacilli</taxon>
        <taxon>Bacillales</taxon>
        <taxon>Bacillaceae</taxon>
        <taxon>Psychrobacillus</taxon>
    </lineage>
</organism>
<evidence type="ECO:0000313" key="1">
    <source>
        <dbReference type="EMBL" id="MCZ8533898.1"/>
    </source>
</evidence>
<dbReference type="AlphaFoldDB" id="A0A9X3RB75"/>
<dbReference type="PANTHER" id="PTHR41260:SF1">
    <property type="entry name" value="PROTEIN ECSC"/>
    <property type="match status" value="1"/>
</dbReference>
<dbReference type="PANTHER" id="PTHR41260">
    <property type="entry name" value="PROTEIN ECSC"/>
    <property type="match status" value="1"/>
</dbReference>
<dbReference type="Pfam" id="PF12787">
    <property type="entry name" value="EcsC"/>
    <property type="match status" value="1"/>
</dbReference>
<dbReference type="RefSeq" id="WP_269922217.1">
    <property type="nucleotide sequence ID" value="NZ_JAMKBI010000007.1"/>
</dbReference>
<gene>
    <name evidence="1" type="ORF">M9R61_11305</name>
</gene>
<dbReference type="InterPro" id="IPR024787">
    <property type="entry name" value="EcsC"/>
</dbReference>